<proteinExistence type="predicted"/>
<evidence type="ECO:0000313" key="5">
    <source>
        <dbReference type="Proteomes" id="UP001432401"/>
    </source>
</evidence>
<evidence type="ECO:0000259" key="3">
    <source>
        <dbReference type="PROSITE" id="PS50893"/>
    </source>
</evidence>
<dbReference type="SMART" id="SM00382">
    <property type="entry name" value="AAA"/>
    <property type="match status" value="1"/>
</dbReference>
<keyword evidence="5" id="KW-1185">Reference proteome</keyword>
<keyword evidence="1" id="KW-0547">Nucleotide-binding</keyword>
<dbReference type="InterPro" id="IPR027417">
    <property type="entry name" value="P-loop_NTPase"/>
</dbReference>
<dbReference type="SUPFAM" id="SSF52540">
    <property type="entry name" value="P-loop containing nucleoside triphosphate hydrolases"/>
    <property type="match status" value="1"/>
</dbReference>
<reference evidence="4 5" key="1">
    <citation type="submission" date="2024-06" db="EMBL/GenBank/DDBJ databases">
        <authorList>
            <person name="Bataeva Y.V."/>
            <person name="Grigorian L.N."/>
            <person name="Solomentsev V.I."/>
        </authorList>
    </citation>
    <scope>NUCLEOTIDE SEQUENCE [LARGE SCALE GENOMIC DNA]</scope>
    <source>
        <strain evidence="5">SCPM-O-B-12605 (RCAM04882)</strain>
    </source>
</reference>
<dbReference type="RefSeq" id="WP_352985976.1">
    <property type="nucleotide sequence ID" value="NZ_JBEQNA010000014.1"/>
</dbReference>
<keyword evidence="2 4" id="KW-0067">ATP-binding</keyword>
<name>A0ABV2A257_9ACTN</name>
<organism evidence="4 5">
    <name type="scientific">Nocardiopsis tropica</name>
    <dbReference type="NCBI Taxonomy" id="109330"/>
    <lineage>
        <taxon>Bacteria</taxon>
        <taxon>Bacillati</taxon>
        <taxon>Actinomycetota</taxon>
        <taxon>Actinomycetes</taxon>
        <taxon>Streptosporangiales</taxon>
        <taxon>Nocardiopsidaceae</taxon>
        <taxon>Nocardiopsis</taxon>
    </lineage>
</organism>
<gene>
    <name evidence="4" type="ORF">ABUK86_25030</name>
</gene>
<dbReference type="Proteomes" id="UP001432401">
    <property type="component" value="Unassembled WGS sequence"/>
</dbReference>
<sequence length="217" mass="23745">MLHVADVHKAFGTRRVLRGVSLRAAPGELVGVVGENGAGKTTLLRILSGELAPDSGRVRVEGRIGYCPQRPVTNPELTVDQHLRYFAVAYRLRSLDRARALIARLGFEQYGATPARHLSGGTRQKLNLVLSLMHDPAVLLLDEPYQGFDWETYLRFWEISAELQAQGRAIVVISHLAHDVDRAVFGVVALGAFAARTRDRTPQRVGGPPGIRAVLVG</sequence>
<dbReference type="Pfam" id="PF00005">
    <property type="entry name" value="ABC_tran"/>
    <property type="match status" value="1"/>
</dbReference>
<protein>
    <submittedName>
        <fullName evidence="4">ABC transporter ATP-binding protein</fullName>
    </submittedName>
</protein>
<accession>A0ABV2A257</accession>
<evidence type="ECO:0000256" key="2">
    <source>
        <dbReference type="ARBA" id="ARBA00022840"/>
    </source>
</evidence>
<feature type="domain" description="ABC transporter" evidence="3">
    <location>
        <begin position="2"/>
        <end position="217"/>
    </location>
</feature>
<dbReference type="EMBL" id="JBEQNB010000015">
    <property type="protein sequence ID" value="MES0837066.1"/>
    <property type="molecule type" value="Genomic_DNA"/>
</dbReference>
<dbReference type="GO" id="GO:0005524">
    <property type="term" value="F:ATP binding"/>
    <property type="evidence" value="ECO:0007669"/>
    <property type="project" value="UniProtKB-KW"/>
</dbReference>
<dbReference type="InterPro" id="IPR003593">
    <property type="entry name" value="AAA+_ATPase"/>
</dbReference>
<evidence type="ECO:0000313" key="4">
    <source>
        <dbReference type="EMBL" id="MES0837066.1"/>
    </source>
</evidence>
<comment type="caution">
    <text evidence="4">The sequence shown here is derived from an EMBL/GenBank/DDBJ whole genome shotgun (WGS) entry which is preliminary data.</text>
</comment>
<dbReference type="CDD" id="cd03230">
    <property type="entry name" value="ABC_DR_subfamily_A"/>
    <property type="match status" value="1"/>
</dbReference>
<dbReference type="PANTHER" id="PTHR43038:SF7">
    <property type="entry name" value="ABC TRANSPORT SYSTEM ATP-BINDING PROTEIN"/>
    <property type="match status" value="1"/>
</dbReference>
<dbReference type="InterPro" id="IPR003439">
    <property type="entry name" value="ABC_transporter-like_ATP-bd"/>
</dbReference>
<dbReference type="PROSITE" id="PS50893">
    <property type="entry name" value="ABC_TRANSPORTER_2"/>
    <property type="match status" value="1"/>
</dbReference>
<dbReference type="Gene3D" id="3.40.50.300">
    <property type="entry name" value="P-loop containing nucleotide triphosphate hydrolases"/>
    <property type="match status" value="1"/>
</dbReference>
<evidence type="ECO:0000256" key="1">
    <source>
        <dbReference type="ARBA" id="ARBA00022741"/>
    </source>
</evidence>
<dbReference type="PANTHER" id="PTHR43038">
    <property type="entry name" value="ATP-BINDING CASSETTE, SUB-FAMILY H, MEMBER 1"/>
    <property type="match status" value="1"/>
</dbReference>